<name>A0A2T4UN16_9ACTN</name>
<dbReference type="Pfam" id="PF00353">
    <property type="entry name" value="HemolysinCabind"/>
    <property type="match status" value="2"/>
</dbReference>
<dbReference type="AlphaFoldDB" id="A0A2T4UN16"/>
<organism evidence="3 4">
    <name type="scientific">Paraconexibacter algicola</name>
    <dbReference type="NCBI Taxonomy" id="2133960"/>
    <lineage>
        <taxon>Bacteria</taxon>
        <taxon>Bacillati</taxon>
        <taxon>Actinomycetota</taxon>
        <taxon>Thermoleophilia</taxon>
        <taxon>Solirubrobacterales</taxon>
        <taxon>Paraconexibacteraceae</taxon>
        <taxon>Paraconexibacter</taxon>
    </lineage>
</organism>
<sequence>MRHPRPLARAVAAAAVWLVAGTGAPHAVAAPLHARAGSPVVAPAAPSPSVARRAAPAPAARVRLVVVPAGAGDAPGAAVRRRELRILGTAGRDAVTVTRHGGRLRVTATRGRLAAGDGCRAVSGAAGHRARGVSCPAASRLRAALLGGDDALTVTAAAGLAVRAVDGGPGADVLADRSPRCDPACAAATGAGLHGGAGDDRLHGPRLDGGPGADRLTGTPGDDVLSPGPGRDTVRAGAGDDLVRGPAAGARVDAGPGDDRVALTLADPGAPRTATSALGCGPGADTVDGPAVGDLLHADCERVRGIADLRERTTSADRRTLTLRFAPGEDPRAPACGVQVVVLSDAGSTTPLGLAEGPLDRGAGTIAIPLAVPAPAAVTLRLRLSVCPDVAAGVDATTSGPFSVELP</sequence>
<feature type="region of interest" description="Disordered" evidence="1">
    <location>
        <begin position="192"/>
        <end position="259"/>
    </location>
</feature>
<keyword evidence="4" id="KW-1185">Reference proteome</keyword>
<keyword evidence="2" id="KW-0732">Signal</keyword>
<proteinExistence type="predicted"/>
<feature type="signal peptide" evidence="2">
    <location>
        <begin position="1"/>
        <end position="29"/>
    </location>
</feature>
<accession>A0A2T4UN16</accession>
<evidence type="ECO:0000313" key="3">
    <source>
        <dbReference type="EMBL" id="PTL60618.1"/>
    </source>
</evidence>
<reference evidence="3 4" key="1">
    <citation type="submission" date="2018-03" db="EMBL/GenBank/DDBJ databases">
        <title>Aquarubrobacter algicola gen. nov., sp. nov., a novel actinobacterium isolated from shallow eutrophic lake during the end of cyanobacterial harmful algal blooms.</title>
        <authorList>
            <person name="Chun S.J."/>
        </authorList>
    </citation>
    <scope>NUCLEOTIDE SEQUENCE [LARGE SCALE GENOMIC DNA]</scope>
    <source>
        <strain evidence="3 4">Seoho-28</strain>
    </source>
</reference>
<dbReference type="Gene3D" id="2.150.10.10">
    <property type="entry name" value="Serralysin-like metalloprotease, C-terminal"/>
    <property type="match status" value="1"/>
</dbReference>
<evidence type="ECO:0000313" key="4">
    <source>
        <dbReference type="Proteomes" id="UP000240739"/>
    </source>
</evidence>
<gene>
    <name evidence="3" type="ORF">C7Y72_13705</name>
</gene>
<dbReference type="EMBL" id="PYYB01000001">
    <property type="protein sequence ID" value="PTL60618.1"/>
    <property type="molecule type" value="Genomic_DNA"/>
</dbReference>
<feature type="compositionally biased region" description="Basic and acidic residues" evidence="1">
    <location>
        <begin position="197"/>
        <end position="206"/>
    </location>
</feature>
<dbReference type="PRINTS" id="PR00313">
    <property type="entry name" value="CABNDNGRPT"/>
</dbReference>
<dbReference type="OrthoDB" id="3770654at2"/>
<dbReference type="InterPro" id="IPR001343">
    <property type="entry name" value="Hemolysn_Ca-bd"/>
</dbReference>
<dbReference type="GO" id="GO:0005509">
    <property type="term" value="F:calcium ion binding"/>
    <property type="evidence" value="ECO:0007669"/>
    <property type="project" value="InterPro"/>
</dbReference>
<dbReference type="Proteomes" id="UP000240739">
    <property type="component" value="Unassembled WGS sequence"/>
</dbReference>
<evidence type="ECO:0008006" key="5">
    <source>
        <dbReference type="Google" id="ProtNLM"/>
    </source>
</evidence>
<dbReference type="InterPro" id="IPR011049">
    <property type="entry name" value="Serralysin-like_metalloprot_C"/>
</dbReference>
<comment type="caution">
    <text evidence="3">The sequence shown here is derived from an EMBL/GenBank/DDBJ whole genome shotgun (WGS) entry which is preliminary data.</text>
</comment>
<dbReference type="SUPFAM" id="SSF51120">
    <property type="entry name" value="beta-Roll"/>
    <property type="match status" value="1"/>
</dbReference>
<protein>
    <recommendedName>
        <fullName evidence="5">Calcium-binding protein</fullName>
    </recommendedName>
</protein>
<evidence type="ECO:0000256" key="2">
    <source>
        <dbReference type="SAM" id="SignalP"/>
    </source>
</evidence>
<dbReference type="RefSeq" id="WP_107569421.1">
    <property type="nucleotide sequence ID" value="NZ_PYYB01000001.1"/>
</dbReference>
<evidence type="ECO:0000256" key="1">
    <source>
        <dbReference type="SAM" id="MobiDB-lite"/>
    </source>
</evidence>
<feature type="chain" id="PRO_5015476022" description="Calcium-binding protein" evidence="2">
    <location>
        <begin position="30"/>
        <end position="407"/>
    </location>
</feature>